<name>A0A164TMJ8_9AGAM</name>
<keyword evidence="2" id="KW-1185">Reference proteome</keyword>
<proteinExistence type="predicted"/>
<sequence length="285" mass="32095">MDPDSGFLDQFAFEDEDVQSSAREKRMEEAFMKSKDAYKNEFKYITSQWYLEQHSSATQSGPLNVDFTINHLFASRRYNEALALTKAQLDIPHKRGESFEANERELLDIGLRCCLECQDKDSALELAERSRSKWKQVPTLALTASKAFLLTGRPRDALSAALEASQYRSLPIYIATVGESLRACAAGPAVCAKTADALNLMADTFSALNRSRNPLFPSLGSRTYEIDTSVPTIHEKKQAPSQEQAMQWCEAGKVEGRDRMIIVELLSKTYQEEKAEDTLRGFRDL</sequence>
<evidence type="ECO:0000313" key="1">
    <source>
        <dbReference type="EMBL" id="KZS92499.1"/>
    </source>
</evidence>
<organism evidence="1 2">
    <name type="scientific">Sistotremastrum niveocremeum HHB9708</name>
    <dbReference type="NCBI Taxonomy" id="1314777"/>
    <lineage>
        <taxon>Eukaryota</taxon>
        <taxon>Fungi</taxon>
        <taxon>Dikarya</taxon>
        <taxon>Basidiomycota</taxon>
        <taxon>Agaricomycotina</taxon>
        <taxon>Agaricomycetes</taxon>
        <taxon>Sistotremastrales</taxon>
        <taxon>Sistotremastraceae</taxon>
        <taxon>Sertulicium</taxon>
        <taxon>Sertulicium niveocremeum</taxon>
    </lineage>
</organism>
<reference evidence="1 2" key="1">
    <citation type="journal article" date="2016" name="Mol. Biol. Evol.">
        <title>Comparative Genomics of Early-Diverging Mushroom-Forming Fungi Provides Insights into the Origins of Lignocellulose Decay Capabilities.</title>
        <authorList>
            <person name="Nagy L.G."/>
            <person name="Riley R."/>
            <person name="Tritt A."/>
            <person name="Adam C."/>
            <person name="Daum C."/>
            <person name="Floudas D."/>
            <person name="Sun H."/>
            <person name="Yadav J.S."/>
            <person name="Pangilinan J."/>
            <person name="Larsson K.H."/>
            <person name="Matsuura K."/>
            <person name="Barry K."/>
            <person name="Labutti K."/>
            <person name="Kuo R."/>
            <person name="Ohm R.A."/>
            <person name="Bhattacharya S.S."/>
            <person name="Shirouzu T."/>
            <person name="Yoshinaga Y."/>
            <person name="Martin F.M."/>
            <person name="Grigoriev I.V."/>
            <person name="Hibbett D.S."/>
        </authorList>
    </citation>
    <scope>NUCLEOTIDE SEQUENCE [LARGE SCALE GENOMIC DNA]</scope>
    <source>
        <strain evidence="1 2">HHB9708</strain>
    </source>
</reference>
<dbReference type="Proteomes" id="UP000076722">
    <property type="component" value="Unassembled WGS sequence"/>
</dbReference>
<protein>
    <recommendedName>
        <fullName evidence="3">TPR-like protein</fullName>
    </recommendedName>
</protein>
<gene>
    <name evidence="1" type="ORF">SISNIDRAFT_486524</name>
</gene>
<accession>A0A164TMJ8</accession>
<dbReference type="AlphaFoldDB" id="A0A164TMJ8"/>
<dbReference type="OrthoDB" id="2124108at2759"/>
<dbReference type="EMBL" id="KV419410">
    <property type="protein sequence ID" value="KZS92499.1"/>
    <property type="molecule type" value="Genomic_DNA"/>
</dbReference>
<evidence type="ECO:0000313" key="2">
    <source>
        <dbReference type="Proteomes" id="UP000076722"/>
    </source>
</evidence>
<evidence type="ECO:0008006" key="3">
    <source>
        <dbReference type="Google" id="ProtNLM"/>
    </source>
</evidence>